<dbReference type="EMBL" id="AHOM02000010">
    <property type="protein sequence ID" value="EJZ41000.1"/>
    <property type="molecule type" value="Genomic_DNA"/>
</dbReference>
<comment type="caution">
    <text evidence="1">The sequence shown here is derived from an EMBL/GenBank/DDBJ whole genome shotgun (WGS) entry which is preliminary data.</text>
</comment>
<reference evidence="1 2" key="1">
    <citation type="submission" date="2012-08" db="EMBL/GenBank/DDBJ databases">
        <authorList>
            <person name="Harkins D.M."/>
            <person name="Durkin A.S."/>
            <person name="Selengut J.D."/>
            <person name="Sanka R."/>
            <person name="DePew J."/>
            <person name="Purushe J."/>
            <person name="Matthias M.A."/>
            <person name="Vinetz J.M."/>
            <person name="Sutton G.G."/>
            <person name="Nelson W.C."/>
            <person name="Fouts D.E."/>
        </authorList>
    </citation>
    <scope>NUCLEOTIDE SEQUENCE [LARGE SCALE GENOMIC DNA]</scope>
    <source>
        <strain evidence="1 2">MMD4847</strain>
    </source>
</reference>
<sequence length="41" mass="4763">MTQDAFDPLGALGYELISVVHDLKMDRYIYYFKLAEAHQLS</sequence>
<dbReference type="Proteomes" id="UP000018720">
    <property type="component" value="Unassembled WGS sequence"/>
</dbReference>
<protein>
    <submittedName>
        <fullName evidence="1">Uncharacterized protein</fullName>
    </submittedName>
</protein>
<evidence type="ECO:0000313" key="1">
    <source>
        <dbReference type="EMBL" id="EJZ41000.1"/>
    </source>
</evidence>
<name>A0ABN0H617_9LEPT</name>
<keyword evidence="2" id="KW-1185">Reference proteome</keyword>
<proteinExistence type="predicted"/>
<accession>A0ABN0H617</accession>
<evidence type="ECO:0000313" key="2">
    <source>
        <dbReference type="Proteomes" id="UP000018720"/>
    </source>
</evidence>
<organism evidence="1 2">
    <name type="scientific">Leptospira licerasiae str. MMD4847</name>
    <dbReference type="NCBI Taxonomy" id="1049971"/>
    <lineage>
        <taxon>Bacteria</taxon>
        <taxon>Pseudomonadati</taxon>
        <taxon>Spirochaetota</taxon>
        <taxon>Spirochaetia</taxon>
        <taxon>Leptospirales</taxon>
        <taxon>Leptospiraceae</taxon>
        <taxon>Leptospira</taxon>
    </lineage>
</organism>
<gene>
    <name evidence="1" type="ORF">LEP1GSC178_1054</name>
</gene>